<protein>
    <submittedName>
        <fullName evidence="1">Uncharacterized protein</fullName>
    </submittedName>
</protein>
<dbReference type="AlphaFoldDB" id="A0AA38M3P4"/>
<dbReference type="EMBL" id="JALNTZ010000008">
    <property type="protein sequence ID" value="KAJ3642680.1"/>
    <property type="molecule type" value="Genomic_DNA"/>
</dbReference>
<proteinExistence type="predicted"/>
<evidence type="ECO:0000313" key="2">
    <source>
        <dbReference type="Proteomes" id="UP001168821"/>
    </source>
</evidence>
<dbReference type="PANTHER" id="PTHR31649">
    <property type="entry name" value="AGAP009604-PA"/>
    <property type="match status" value="1"/>
</dbReference>
<reference evidence="1" key="1">
    <citation type="journal article" date="2023" name="G3 (Bethesda)">
        <title>Whole genome assemblies of Zophobas morio and Tenebrio molitor.</title>
        <authorList>
            <person name="Kaur S."/>
            <person name="Stinson S.A."/>
            <person name="diCenzo G.C."/>
        </authorList>
    </citation>
    <scope>NUCLEOTIDE SEQUENCE</scope>
    <source>
        <strain evidence="1">QUZm001</strain>
    </source>
</reference>
<gene>
    <name evidence="1" type="ORF">Zmor_025441</name>
</gene>
<keyword evidence="2" id="KW-1185">Reference proteome</keyword>
<accession>A0AA38M3P4</accession>
<dbReference type="Proteomes" id="UP001168821">
    <property type="component" value="Unassembled WGS sequence"/>
</dbReference>
<dbReference type="PANTHER" id="PTHR31649:SF10">
    <property type="entry name" value="IP19903P-RELATED"/>
    <property type="match status" value="1"/>
</dbReference>
<evidence type="ECO:0000313" key="1">
    <source>
        <dbReference type="EMBL" id="KAJ3642680.1"/>
    </source>
</evidence>
<organism evidence="1 2">
    <name type="scientific">Zophobas morio</name>
    <dbReference type="NCBI Taxonomy" id="2755281"/>
    <lineage>
        <taxon>Eukaryota</taxon>
        <taxon>Metazoa</taxon>
        <taxon>Ecdysozoa</taxon>
        <taxon>Arthropoda</taxon>
        <taxon>Hexapoda</taxon>
        <taxon>Insecta</taxon>
        <taxon>Pterygota</taxon>
        <taxon>Neoptera</taxon>
        <taxon>Endopterygota</taxon>
        <taxon>Coleoptera</taxon>
        <taxon>Polyphaga</taxon>
        <taxon>Cucujiformia</taxon>
        <taxon>Tenebrionidae</taxon>
        <taxon>Zophobas</taxon>
    </lineage>
</organism>
<name>A0AA38M3P4_9CUCU</name>
<comment type="caution">
    <text evidence="1">The sequence shown here is derived from an EMBL/GenBank/DDBJ whole genome shotgun (WGS) entry which is preliminary data.</text>
</comment>
<sequence length="179" mass="19601">MNPQKCCCHNKLPSPPGYYWRDYTGEIPEDAFPAGLDANTKPTYIGQAYLAGVGLIVTNVYPGQTTMNLPYYQVHPSDVGMKILCSSNPNSLFWENVTNRELPSTTAGKDVIIGGYQTNVYRMILNIGRVLSQGELIVGKVTGNHPTENKAGQGILYFVAGGKENSVNSYQVLLYDSSK</sequence>